<evidence type="ECO:0000313" key="2">
    <source>
        <dbReference type="Proteomes" id="UP001335648"/>
    </source>
</evidence>
<gene>
    <name evidence="1" type="ORF">CesoFtcFv8_004231</name>
</gene>
<reference evidence="1 2" key="1">
    <citation type="journal article" date="2023" name="Mol. Biol. Evol.">
        <title>Genomics of Secondarily Temperate Adaptation in the Only Non-Antarctic Icefish.</title>
        <authorList>
            <person name="Rivera-Colon A.G."/>
            <person name="Rayamajhi N."/>
            <person name="Minhas B.F."/>
            <person name="Madrigal G."/>
            <person name="Bilyk K.T."/>
            <person name="Yoon V."/>
            <person name="Hune M."/>
            <person name="Gregory S."/>
            <person name="Cheng C.H.C."/>
            <person name="Catchen J.M."/>
        </authorList>
    </citation>
    <scope>NUCLEOTIDE SEQUENCE [LARGE SCALE GENOMIC DNA]</scope>
    <source>
        <strain evidence="1">JC2023a</strain>
    </source>
</reference>
<keyword evidence="2" id="KW-1185">Reference proteome</keyword>
<comment type="caution">
    <text evidence="1">The sequence shown here is derived from an EMBL/GenBank/DDBJ whole genome shotgun (WGS) entry which is preliminary data.</text>
</comment>
<dbReference type="EMBL" id="JAULUE010002048">
    <property type="protein sequence ID" value="KAK5910392.1"/>
    <property type="molecule type" value="Genomic_DNA"/>
</dbReference>
<dbReference type="AlphaFoldDB" id="A0AAN8CU12"/>
<protein>
    <submittedName>
        <fullName evidence="1">Uncharacterized protein</fullName>
    </submittedName>
</protein>
<accession>A0AAN8CU12</accession>
<name>A0AAN8CU12_9TELE</name>
<evidence type="ECO:0000313" key="1">
    <source>
        <dbReference type="EMBL" id="KAK5910392.1"/>
    </source>
</evidence>
<sequence length="88" mass="9569">MKTQTSLQPLRATPQSFLSAGQKSSTLVSAGRELPKEAVLLPRSSALNPNALAKCKRGIRVRVKTAYSEQCVSESPFLFMESFKVTAP</sequence>
<proteinExistence type="predicted"/>
<dbReference type="Proteomes" id="UP001335648">
    <property type="component" value="Unassembled WGS sequence"/>
</dbReference>
<organism evidence="1 2">
    <name type="scientific">Champsocephalus esox</name>
    <name type="common">pike icefish</name>
    <dbReference type="NCBI Taxonomy" id="159716"/>
    <lineage>
        <taxon>Eukaryota</taxon>
        <taxon>Metazoa</taxon>
        <taxon>Chordata</taxon>
        <taxon>Craniata</taxon>
        <taxon>Vertebrata</taxon>
        <taxon>Euteleostomi</taxon>
        <taxon>Actinopterygii</taxon>
        <taxon>Neopterygii</taxon>
        <taxon>Teleostei</taxon>
        <taxon>Neoteleostei</taxon>
        <taxon>Acanthomorphata</taxon>
        <taxon>Eupercaria</taxon>
        <taxon>Perciformes</taxon>
        <taxon>Notothenioidei</taxon>
        <taxon>Channichthyidae</taxon>
        <taxon>Champsocephalus</taxon>
    </lineage>
</organism>